<gene>
    <name evidence="1" type="ORF">BpHYR1_052553</name>
</gene>
<evidence type="ECO:0000313" key="1">
    <source>
        <dbReference type="EMBL" id="RNA16523.1"/>
    </source>
</evidence>
<organism evidence="1 2">
    <name type="scientific">Brachionus plicatilis</name>
    <name type="common">Marine rotifer</name>
    <name type="synonym">Brachionus muelleri</name>
    <dbReference type="NCBI Taxonomy" id="10195"/>
    <lineage>
        <taxon>Eukaryota</taxon>
        <taxon>Metazoa</taxon>
        <taxon>Spiralia</taxon>
        <taxon>Gnathifera</taxon>
        <taxon>Rotifera</taxon>
        <taxon>Eurotatoria</taxon>
        <taxon>Monogononta</taxon>
        <taxon>Pseudotrocha</taxon>
        <taxon>Ploima</taxon>
        <taxon>Brachionidae</taxon>
        <taxon>Brachionus</taxon>
    </lineage>
</organism>
<dbReference type="EMBL" id="REGN01004689">
    <property type="protein sequence ID" value="RNA16523.1"/>
    <property type="molecule type" value="Genomic_DNA"/>
</dbReference>
<protein>
    <submittedName>
        <fullName evidence="1">Uncharacterized protein</fullName>
    </submittedName>
</protein>
<dbReference type="AlphaFoldDB" id="A0A3M7QYZ6"/>
<sequence>MKYDYVQSNHYKVENDDESNVVKDENKIYTLFASEKSTSEKSTRSRKSKSNYKINKPENRYRLNGPLLLIRLKFLAIKQKFCFKLGDYAGS</sequence>
<comment type="caution">
    <text evidence="1">The sequence shown here is derived from an EMBL/GenBank/DDBJ whole genome shotgun (WGS) entry which is preliminary data.</text>
</comment>
<proteinExistence type="predicted"/>
<dbReference type="Proteomes" id="UP000276133">
    <property type="component" value="Unassembled WGS sequence"/>
</dbReference>
<name>A0A3M7QYZ6_BRAPC</name>
<keyword evidence="2" id="KW-1185">Reference proteome</keyword>
<accession>A0A3M7QYZ6</accession>
<evidence type="ECO:0000313" key="2">
    <source>
        <dbReference type="Proteomes" id="UP000276133"/>
    </source>
</evidence>
<reference evidence="1 2" key="1">
    <citation type="journal article" date="2018" name="Sci. Rep.">
        <title>Genomic signatures of local adaptation to the degree of environmental predictability in rotifers.</title>
        <authorList>
            <person name="Franch-Gras L."/>
            <person name="Hahn C."/>
            <person name="Garcia-Roger E.M."/>
            <person name="Carmona M.J."/>
            <person name="Serra M."/>
            <person name="Gomez A."/>
        </authorList>
    </citation>
    <scope>NUCLEOTIDE SEQUENCE [LARGE SCALE GENOMIC DNA]</scope>
    <source>
        <strain evidence="1">HYR1</strain>
    </source>
</reference>